<dbReference type="AlphaFoldDB" id="A0A4Q7NA40"/>
<gene>
    <name evidence="1" type="ORF">EV189_3922</name>
</gene>
<dbReference type="EMBL" id="SGXD01000007">
    <property type="protein sequence ID" value="RZS79052.1"/>
    <property type="molecule type" value="Genomic_DNA"/>
</dbReference>
<evidence type="ECO:0000313" key="1">
    <source>
        <dbReference type="EMBL" id="RZS79052.1"/>
    </source>
</evidence>
<name>A0A4Q7NA40_9ACTN</name>
<protein>
    <submittedName>
        <fullName evidence="1">Uncharacterized protein</fullName>
    </submittedName>
</protein>
<dbReference type="Proteomes" id="UP000293638">
    <property type="component" value="Unassembled WGS sequence"/>
</dbReference>
<proteinExistence type="predicted"/>
<dbReference type="RefSeq" id="WP_130494638.1">
    <property type="nucleotide sequence ID" value="NZ_SGXD01000007.1"/>
</dbReference>
<keyword evidence="2" id="KW-1185">Reference proteome</keyword>
<sequence>MQRWALLGRTSLVAAAAGVVALGVRLEHVHSETWEWGLSPAATPAKPHYLGRDYLRSGPTAAPSGGAHRLRDDSGGGEVWARTLSTYAPAGLTVRSSSGGWVGYSLMGGP</sequence>
<organism evidence="1 2">
    <name type="scientific">Motilibacter rhizosphaerae</name>
    <dbReference type="NCBI Taxonomy" id="598652"/>
    <lineage>
        <taxon>Bacteria</taxon>
        <taxon>Bacillati</taxon>
        <taxon>Actinomycetota</taxon>
        <taxon>Actinomycetes</taxon>
        <taxon>Motilibacterales</taxon>
        <taxon>Motilibacteraceae</taxon>
        <taxon>Motilibacter</taxon>
    </lineage>
</organism>
<comment type="caution">
    <text evidence="1">The sequence shown here is derived from an EMBL/GenBank/DDBJ whole genome shotgun (WGS) entry which is preliminary data.</text>
</comment>
<reference evidence="1 2" key="1">
    <citation type="submission" date="2019-02" db="EMBL/GenBank/DDBJ databases">
        <title>Genomic Encyclopedia of Type Strains, Phase IV (KMG-IV): sequencing the most valuable type-strain genomes for metagenomic binning, comparative biology and taxonomic classification.</title>
        <authorList>
            <person name="Goeker M."/>
        </authorList>
    </citation>
    <scope>NUCLEOTIDE SEQUENCE [LARGE SCALE GENOMIC DNA]</scope>
    <source>
        <strain evidence="1 2">DSM 45622</strain>
    </source>
</reference>
<dbReference type="OrthoDB" id="4953191at2"/>
<evidence type="ECO:0000313" key="2">
    <source>
        <dbReference type="Proteomes" id="UP000293638"/>
    </source>
</evidence>
<accession>A0A4Q7NA40</accession>